<evidence type="ECO:0000259" key="3">
    <source>
        <dbReference type="Pfam" id="PF23598"/>
    </source>
</evidence>
<organism evidence="4 5">
    <name type="scientific">Pseudolycoriella hygida</name>
    <dbReference type="NCBI Taxonomy" id="35572"/>
    <lineage>
        <taxon>Eukaryota</taxon>
        <taxon>Metazoa</taxon>
        <taxon>Ecdysozoa</taxon>
        <taxon>Arthropoda</taxon>
        <taxon>Hexapoda</taxon>
        <taxon>Insecta</taxon>
        <taxon>Pterygota</taxon>
        <taxon>Neoptera</taxon>
        <taxon>Endopterygota</taxon>
        <taxon>Diptera</taxon>
        <taxon>Nematocera</taxon>
        <taxon>Sciaroidea</taxon>
        <taxon>Sciaridae</taxon>
        <taxon>Pseudolycoriella</taxon>
    </lineage>
</organism>
<proteinExistence type="predicted"/>
<dbReference type="EMBL" id="WJQU01000001">
    <property type="protein sequence ID" value="KAJ6645994.1"/>
    <property type="molecule type" value="Genomic_DNA"/>
</dbReference>
<keyword evidence="1" id="KW-0433">Leucine-rich repeat</keyword>
<sequence length="353" mass="41075">MNNGIIHWSYRDFREFPVDLLEYSENVEEVYLKENFIPSIPEWLFEFTNLRFIHLGGNLLHSIPDGICLLTNLEFLDVSKNQIKYLPLAITRMTKLCRLNFSDNKIKEIPKEIGKMLNLETLDFSRNLLTKIPIELANCTNLNELLLNDNKIVQIPTKIMNLPQLEVIEADGCSLAYLPGIVSKMLTHVRIFNNTRLTHYPVIYEKFLKLHYDYWSENVVSADMMMIFLPDESKHTTLPKGMRAVHLKPIRKTPTLVELGLRCLYTASAYYKCVCDLLQDGIFPRHIQDRIIDGPATICGNDLCSTPLFTECYFLSLKKNKSSSHIIFSNMFCSMDCTKQWLYLHKDKYHPLH</sequence>
<dbReference type="PROSITE" id="PS51450">
    <property type="entry name" value="LRR"/>
    <property type="match status" value="3"/>
</dbReference>
<dbReference type="Pfam" id="PF23598">
    <property type="entry name" value="LRR_14"/>
    <property type="match status" value="1"/>
</dbReference>
<dbReference type="Proteomes" id="UP001151699">
    <property type="component" value="Chromosome A"/>
</dbReference>
<evidence type="ECO:0000256" key="1">
    <source>
        <dbReference type="ARBA" id="ARBA00022614"/>
    </source>
</evidence>
<dbReference type="GO" id="GO:0005737">
    <property type="term" value="C:cytoplasm"/>
    <property type="evidence" value="ECO:0007669"/>
    <property type="project" value="TreeGrafter"/>
</dbReference>
<comment type="caution">
    <text evidence="4">The sequence shown here is derived from an EMBL/GenBank/DDBJ whole genome shotgun (WGS) entry which is preliminary data.</text>
</comment>
<dbReference type="SUPFAM" id="SSF52058">
    <property type="entry name" value="L domain-like"/>
    <property type="match status" value="1"/>
</dbReference>
<dbReference type="InterPro" id="IPR050216">
    <property type="entry name" value="LRR_domain-containing"/>
</dbReference>
<evidence type="ECO:0000313" key="5">
    <source>
        <dbReference type="Proteomes" id="UP001151699"/>
    </source>
</evidence>
<dbReference type="InterPro" id="IPR001611">
    <property type="entry name" value="Leu-rich_rpt"/>
</dbReference>
<dbReference type="PANTHER" id="PTHR48051">
    <property type="match status" value="1"/>
</dbReference>
<feature type="domain" description="Disease resistance R13L4/SHOC-2-like LRR" evidence="3">
    <location>
        <begin position="47"/>
        <end position="145"/>
    </location>
</feature>
<dbReference type="Gene3D" id="3.80.10.10">
    <property type="entry name" value="Ribonuclease Inhibitor"/>
    <property type="match status" value="1"/>
</dbReference>
<dbReference type="InterPro" id="IPR055414">
    <property type="entry name" value="LRR_R13L4/SHOC2-like"/>
</dbReference>
<dbReference type="OrthoDB" id="2021138at2759"/>
<gene>
    <name evidence="4" type="primary">IRL7</name>
    <name evidence="4" type="ORF">Bhyg_01203</name>
</gene>
<name>A0A9Q0NAT0_9DIPT</name>
<protein>
    <submittedName>
        <fullName evidence="4">Plant intracellular Ras-group-related LRR protein 7</fullName>
    </submittedName>
</protein>
<evidence type="ECO:0000256" key="2">
    <source>
        <dbReference type="ARBA" id="ARBA00022737"/>
    </source>
</evidence>
<reference evidence="4" key="1">
    <citation type="submission" date="2022-07" db="EMBL/GenBank/DDBJ databases">
        <authorList>
            <person name="Trinca V."/>
            <person name="Uliana J.V.C."/>
            <person name="Torres T.T."/>
            <person name="Ward R.J."/>
            <person name="Monesi N."/>
        </authorList>
    </citation>
    <scope>NUCLEOTIDE SEQUENCE</scope>
    <source>
        <strain evidence="4">HSMRA1968</strain>
        <tissue evidence="4">Whole embryos</tissue>
    </source>
</reference>
<dbReference type="PANTHER" id="PTHR48051:SF1">
    <property type="entry name" value="RAS SUPPRESSOR PROTEIN 1"/>
    <property type="match status" value="1"/>
</dbReference>
<keyword evidence="5" id="KW-1185">Reference proteome</keyword>
<dbReference type="SMART" id="SM00369">
    <property type="entry name" value="LRR_TYP"/>
    <property type="match status" value="5"/>
</dbReference>
<dbReference type="InterPro" id="IPR003591">
    <property type="entry name" value="Leu-rich_rpt_typical-subtyp"/>
</dbReference>
<dbReference type="AlphaFoldDB" id="A0A9Q0NAT0"/>
<dbReference type="InterPro" id="IPR032675">
    <property type="entry name" value="LRR_dom_sf"/>
</dbReference>
<keyword evidence="2" id="KW-0677">Repeat</keyword>
<evidence type="ECO:0000313" key="4">
    <source>
        <dbReference type="EMBL" id="KAJ6645994.1"/>
    </source>
</evidence>
<dbReference type="SMART" id="SM00365">
    <property type="entry name" value="LRR_SD22"/>
    <property type="match status" value="3"/>
</dbReference>
<accession>A0A9Q0NAT0</accession>